<dbReference type="EMBL" id="LAZR01003701">
    <property type="protein sequence ID" value="KKN15547.1"/>
    <property type="molecule type" value="Genomic_DNA"/>
</dbReference>
<reference evidence="2" key="1">
    <citation type="journal article" date="2015" name="Nature">
        <title>Complex archaea that bridge the gap between prokaryotes and eukaryotes.</title>
        <authorList>
            <person name="Spang A."/>
            <person name="Saw J.H."/>
            <person name="Jorgensen S.L."/>
            <person name="Zaremba-Niedzwiedzka K."/>
            <person name="Martijn J."/>
            <person name="Lind A.E."/>
            <person name="van Eijk R."/>
            <person name="Schleper C."/>
            <person name="Guy L."/>
            <person name="Ettema T.J."/>
        </authorList>
    </citation>
    <scope>NUCLEOTIDE SEQUENCE</scope>
</reference>
<evidence type="ECO:0000313" key="2">
    <source>
        <dbReference type="EMBL" id="KKN15547.1"/>
    </source>
</evidence>
<sequence>MSYPSTWRGGKVETQRPNPAHKHWASGHAIGFSEGIRESTAVSNRVHIALHRNALRVLKAGSGDMSTTEHRNELIDERARVIRTLEAVTKGEAAEATGEHQLEGRRSKDRNFEEVVGL</sequence>
<organism evidence="2">
    <name type="scientific">marine sediment metagenome</name>
    <dbReference type="NCBI Taxonomy" id="412755"/>
    <lineage>
        <taxon>unclassified sequences</taxon>
        <taxon>metagenomes</taxon>
        <taxon>ecological metagenomes</taxon>
    </lineage>
</organism>
<feature type="region of interest" description="Disordered" evidence="1">
    <location>
        <begin position="91"/>
        <end position="118"/>
    </location>
</feature>
<name>A0A0F9NTX7_9ZZZZ</name>
<proteinExistence type="predicted"/>
<evidence type="ECO:0000256" key="1">
    <source>
        <dbReference type="SAM" id="MobiDB-lite"/>
    </source>
</evidence>
<gene>
    <name evidence="2" type="ORF">LCGC14_0984920</name>
</gene>
<feature type="region of interest" description="Disordered" evidence="1">
    <location>
        <begin position="1"/>
        <end position="23"/>
    </location>
</feature>
<accession>A0A0F9NTX7</accession>
<protein>
    <submittedName>
        <fullName evidence="2">Uncharacterized protein</fullName>
    </submittedName>
</protein>
<dbReference type="AlphaFoldDB" id="A0A0F9NTX7"/>
<comment type="caution">
    <text evidence="2">The sequence shown here is derived from an EMBL/GenBank/DDBJ whole genome shotgun (WGS) entry which is preliminary data.</text>
</comment>
<feature type="compositionally biased region" description="Basic and acidic residues" evidence="1">
    <location>
        <begin position="97"/>
        <end position="118"/>
    </location>
</feature>